<protein>
    <submittedName>
        <fullName evidence="1">Uncharacterized protein</fullName>
    </submittedName>
</protein>
<dbReference type="RefSeq" id="WP_093312641.1">
    <property type="nucleotide sequence ID" value="NZ_FOZG01000001.1"/>
</dbReference>
<keyword evidence="2" id="KW-1185">Reference proteome</keyword>
<dbReference type="AlphaFoldDB" id="A0A1I6K6C8"/>
<organism evidence="1 2">
    <name type="scientific">Sphingomonas jatrophae</name>
    <dbReference type="NCBI Taxonomy" id="1166337"/>
    <lineage>
        <taxon>Bacteria</taxon>
        <taxon>Pseudomonadati</taxon>
        <taxon>Pseudomonadota</taxon>
        <taxon>Alphaproteobacteria</taxon>
        <taxon>Sphingomonadales</taxon>
        <taxon>Sphingomonadaceae</taxon>
        <taxon>Sphingomonas</taxon>
    </lineage>
</organism>
<dbReference type="EMBL" id="FOZG01000001">
    <property type="protein sequence ID" value="SFR86628.1"/>
    <property type="molecule type" value="Genomic_DNA"/>
</dbReference>
<dbReference type="Proteomes" id="UP000198824">
    <property type="component" value="Unassembled WGS sequence"/>
</dbReference>
<accession>A0A1I6K6C8</accession>
<gene>
    <name evidence="1" type="ORF">SAMN05192580_1362</name>
</gene>
<evidence type="ECO:0000313" key="2">
    <source>
        <dbReference type="Proteomes" id="UP000198824"/>
    </source>
</evidence>
<dbReference type="STRING" id="1166337.SAMN05192580_1362"/>
<reference evidence="1 2" key="1">
    <citation type="submission" date="2016-10" db="EMBL/GenBank/DDBJ databases">
        <authorList>
            <person name="de Groot N.N."/>
        </authorList>
    </citation>
    <scope>NUCLEOTIDE SEQUENCE [LARGE SCALE GENOMIC DNA]</scope>
    <source>
        <strain evidence="1 2">S5-249</strain>
    </source>
</reference>
<proteinExistence type="predicted"/>
<evidence type="ECO:0000313" key="1">
    <source>
        <dbReference type="EMBL" id="SFR86628.1"/>
    </source>
</evidence>
<sequence length="207" mass="22555">MSTKPTGDAAIVDEFVAEAKALVAQAQPAEQLDMLDPVTPEEMLDAREQLGPAAGRLAVLRQARETKRGRPAGSRNKRTDEFKRYILGFGQHPALTLMQIQATPPEVLMEASKRDKVFSVNKEGKLVSYEETMSYEAAQALRVRCAEGLLPYLESKMPTAVDMTFSGVADLVIEGVTHTAAELADYTEVDILADDAEFAPADPEDEA</sequence>
<dbReference type="OrthoDB" id="7572760at2"/>
<name>A0A1I6K6C8_9SPHN</name>